<proteinExistence type="predicted"/>
<evidence type="ECO:0000256" key="2">
    <source>
        <dbReference type="ARBA" id="ARBA00023125"/>
    </source>
</evidence>
<keyword evidence="2 6" id="KW-0238">DNA-binding</keyword>
<evidence type="ECO:0000313" key="7">
    <source>
        <dbReference type="Proteomes" id="UP000249688"/>
    </source>
</evidence>
<dbReference type="SMART" id="SM00345">
    <property type="entry name" value="HTH_GNTR"/>
    <property type="match status" value="1"/>
</dbReference>
<dbReference type="PANTHER" id="PTHR43537">
    <property type="entry name" value="TRANSCRIPTIONAL REGULATOR, GNTR FAMILY"/>
    <property type="match status" value="1"/>
</dbReference>
<feature type="region of interest" description="Disordered" evidence="4">
    <location>
        <begin position="227"/>
        <end position="246"/>
    </location>
</feature>
<keyword evidence="7" id="KW-1185">Reference proteome</keyword>
<dbReference type="InterPro" id="IPR036388">
    <property type="entry name" value="WH-like_DNA-bd_sf"/>
</dbReference>
<accession>A0A2W7JS00</accession>
<evidence type="ECO:0000313" key="6">
    <source>
        <dbReference type="EMBL" id="PZW37706.1"/>
    </source>
</evidence>
<dbReference type="InterPro" id="IPR036390">
    <property type="entry name" value="WH_DNA-bd_sf"/>
</dbReference>
<evidence type="ECO:0000259" key="5">
    <source>
        <dbReference type="PROSITE" id="PS50949"/>
    </source>
</evidence>
<dbReference type="Gene3D" id="1.10.10.10">
    <property type="entry name" value="Winged helix-like DNA-binding domain superfamily/Winged helix DNA-binding domain"/>
    <property type="match status" value="1"/>
</dbReference>
<dbReference type="Gene3D" id="1.20.120.530">
    <property type="entry name" value="GntR ligand-binding domain-like"/>
    <property type="match status" value="1"/>
</dbReference>
<dbReference type="SUPFAM" id="SSF48008">
    <property type="entry name" value="GntR ligand-binding domain-like"/>
    <property type="match status" value="1"/>
</dbReference>
<dbReference type="GO" id="GO:0003677">
    <property type="term" value="F:DNA binding"/>
    <property type="evidence" value="ECO:0007669"/>
    <property type="project" value="UniProtKB-KW"/>
</dbReference>
<dbReference type="EMBL" id="QKYU01000042">
    <property type="protein sequence ID" value="PZW37706.1"/>
    <property type="molecule type" value="Genomic_DNA"/>
</dbReference>
<keyword evidence="3" id="KW-0804">Transcription</keyword>
<protein>
    <submittedName>
        <fullName evidence="6">DNA-binding GntR family transcriptional regulator</fullName>
    </submittedName>
</protein>
<dbReference type="OrthoDB" id="9789310at2"/>
<reference evidence="6 7" key="1">
    <citation type="submission" date="2018-06" db="EMBL/GenBank/DDBJ databases">
        <title>Genomic Encyclopedia of Archaeal and Bacterial Type Strains, Phase II (KMG-II): from individual species to whole genera.</title>
        <authorList>
            <person name="Goeker M."/>
        </authorList>
    </citation>
    <scope>NUCLEOTIDE SEQUENCE [LARGE SCALE GENOMIC DNA]</scope>
    <source>
        <strain evidence="6 7">DSM 24525</strain>
    </source>
</reference>
<evidence type="ECO:0000256" key="1">
    <source>
        <dbReference type="ARBA" id="ARBA00023015"/>
    </source>
</evidence>
<dbReference type="CDD" id="cd07377">
    <property type="entry name" value="WHTH_GntR"/>
    <property type="match status" value="1"/>
</dbReference>
<dbReference type="InterPro" id="IPR008920">
    <property type="entry name" value="TF_FadR/GntR_C"/>
</dbReference>
<dbReference type="PROSITE" id="PS50949">
    <property type="entry name" value="HTH_GNTR"/>
    <property type="match status" value="1"/>
</dbReference>
<dbReference type="RefSeq" id="WP_158537352.1">
    <property type="nucleotide sequence ID" value="NZ_QKYU01000042.1"/>
</dbReference>
<dbReference type="Proteomes" id="UP000249688">
    <property type="component" value="Unassembled WGS sequence"/>
</dbReference>
<name>A0A2W7JS00_9PROT</name>
<keyword evidence="1" id="KW-0805">Transcription regulation</keyword>
<dbReference type="Pfam" id="PF07729">
    <property type="entry name" value="FCD"/>
    <property type="match status" value="1"/>
</dbReference>
<dbReference type="GO" id="GO:0003700">
    <property type="term" value="F:DNA-binding transcription factor activity"/>
    <property type="evidence" value="ECO:0007669"/>
    <property type="project" value="InterPro"/>
</dbReference>
<feature type="domain" description="HTH gntR-type" evidence="5">
    <location>
        <begin position="13"/>
        <end position="80"/>
    </location>
</feature>
<dbReference type="InterPro" id="IPR000524">
    <property type="entry name" value="Tscrpt_reg_HTH_GntR"/>
</dbReference>
<evidence type="ECO:0000256" key="3">
    <source>
        <dbReference type="ARBA" id="ARBA00023163"/>
    </source>
</evidence>
<comment type="caution">
    <text evidence="6">The sequence shown here is derived from an EMBL/GenBank/DDBJ whole genome shotgun (WGS) entry which is preliminary data.</text>
</comment>
<dbReference type="InterPro" id="IPR011711">
    <property type="entry name" value="GntR_C"/>
</dbReference>
<dbReference type="SMART" id="SM00895">
    <property type="entry name" value="FCD"/>
    <property type="match status" value="1"/>
</dbReference>
<dbReference type="PANTHER" id="PTHR43537:SF24">
    <property type="entry name" value="GLUCONATE OPERON TRANSCRIPTIONAL REPRESSOR"/>
    <property type="match status" value="1"/>
</dbReference>
<sequence length="246" mass="26891">MLTQPPRRRRAPEALGIDVARRIEQLITQGVLTPGERLNEVALARNLGVSRGPVREAARALEKTGLVTVIMNRGAFVRSLGLDEAMEIYEINAVLFGLASSRAAQSLTAAQAFELRDMVEAMDQAILTDHRERFFEINSGFHAFIFACGRNAEAASLYAGYTRKLMLLRRRSFERPGHMAEANCEHRALMEAMLAGDGARARLLAEAHARLGRARFLDSIGHAAETRAHPASAGKSKTIAKGEDAA</sequence>
<gene>
    <name evidence="6" type="ORF">C8P66_1423</name>
</gene>
<evidence type="ECO:0000256" key="4">
    <source>
        <dbReference type="SAM" id="MobiDB-lite"/>
    </source>
</evidence>
<dbReference type="AlphaFoldDB" id="A0A2W7JS00"/>
<dbReference type="SUPFAM" id="SSF46785">
    <property type="entry name" value="Winged helix' DNA-binding domain"/>
    <property type="match status" value="1"/>
</dbReference>
<dbReference type="Pfam" id="PF00392">
    <property type="entry name" value="GntR"/>
    <property type="match status" value="1"/>
</dbReference>
<organism evidence="6 7">
    <name type="scientific">Humitalea rosea</name>
    <dbReference type="NCBI Taxonomy" id="990373"/>
    <lineage>
        <taxon>Bacteria</taxon>
        <taxon>Pseudomonadati</taxon>
        <taxon>Pseudomonadota</taxon>
        <taxon>Alphaproteobacteria</taxon>
        <taxon>Acetobacterales</taxon>
        <taxon>Roseomonadaceae</taxon>
        <taxon>Humitalea</taxon>
    </lineage>
</organism>